<reference evidence="1 4" key="2">
    <citation type="submission" date="2020-07" db="EMBL/GenBank/DDBJ databases">
        <authorList>
            <person name="Feng H."/>
        </authorList>
    </citation>
    <scope>NUCLEOTIDE SEQUENCE [LARGE SCALE GENOMIC DNA]</scope>
    <source>
        <strain evidence="1">S-12</strain>
        <strain evidence="4">s-12</strain>
    </source>
</reference>
<comment type="caution">
    <text evidence="2">The sequence shown here is derived from an EMBL/GenBank/DDBJ whole genome shotgun (WGS) entry which is preliminary data.</text>
</comment>
<evidence type="ECO:0000313" key="1">
    <source>
        <dbReference type="EMBL" id="MBA4537265.1"/>
    </source>
</evidence>
<accession>A0A6B3VX29</accession>
<proteinExistence type="predicted"/>
<protein>
    <submittedName>
        <fullName evidence="2">Uncharacterized protein</fullName>
    </submittedName>
</protein>
<name>A0A6B3VX29_9BACI</name>
<evidence type="ECO:0000313" key="3">
    <source>
        <dbReference type="Proteomes" id="UP000472971"/>
    </source>
</evidence>
<reference evidence="2 3" key="1">
    <citation type="submission" date="2020-02" db="EMBL/GenBank/DDBJ databases">
        <title>Bacillus aquiflavi sp. nov., isolated from yellow water of strong flavor Chinese baijiu in Yibin region of China.</title>
        <authorList>
            <person name="Xie J."/>
        </authorList>
    </citation>
    <scope>NUCLEOTIDE SEQUENCE [LARGE SCALE GENOMIC DNA]</scope>
    <source>
        <strain evidence="2 3">3H-10</strain>
    </source>
</reference>
<sequence length="70" mass="8003">MKHGGNTLSWLLKPFSKKVSVIVKRNSRKIARVLEKPEKATKSYIKSKLIKAGVKKSDAETIVFWIFMVI</sequence>
<dbReference type="Proteomes" id="UP000570010">
    <property type="component" value="Unassembled WGS sequence"/>
</dbReference>
<keyword evidence="3" id="KW-1185">Reference proteome</keyword>
<dbReference type="AlphaFoldDB" id="A0A6B3VX29"/>
<gene>
    <name evidence="2" type="ORF">G4D64_08340</name>
    <name evidence="1" type="ORF">H1Z61_08945</name>
</gene>
<dbReference type="Proteomes" id="UP000472971">
    <property type="component" value="Unassembled WGS sequence"/>
</dbReference>
<evidence type="ECO:0000313" key="4">
    <source>
        <dbReference type="Proteomes" id="UP000570010"/>
    </source>
</evidence>
<dbReference type="EMBL" id="JAAIWN010000016">
    <property type="protein sequence ID" value="NEY81522.1"/>
    <property type="molecule type" value="Genomic_DNA"/>
</dbReference>
<dbReference type="EMBL" id="JACEIO010000018">
    <property type="protein sequence ID" value="MBA4537265.1"/>
    <property type="molecule type" value="Genomic_DNA"/>
</dbReference>
<organism evidence="2 3">
    <name type="scientific">Bacillus aquiflavi</name>
    <dbReference type="NCBI Taxonomy" id="2672567"/>
    <lineage>
        <taxon>Bacteria</taxon>
        <taxon>Bacillati</taxon>
        <taxon>Bacillota</taxon>
        <taxon>Bacilli</taxon>
        <taxon>Bacillales</taxon>
        <taxon>Bacillaceae</taxon>
        <taxon>Bacillus</taxon>
    </lineage>
</organism>
<evidence type="ECO:0000313" key="2">
    <source>
        <dbReference type="EMBL" id="NEY81522.1"/>
    </source>
</evidence>
<dbReference type="RefSeq" id="WP_163241912.1">
    <property type="nucleotide sequence ID" value="NZ_JAAIWN010000016.1"/>
</dbReference>